<evidence type="ECO:0000256" key="1">
    <source>
        <dbReference type="SAM" id="Phobius"/>
    </source>
</evidence>
<keyword evidence="1" id="KW-1133">Transmembrane helix</keyword>
<feature type="transmembrane region" description="Helical" evidence="1">
    <location>
        <begin position="137"/>
        <end position="156"/>
    </location>
</feature>
<feature type="transmembrane region" description="Helical" evidence="1">
    <location>
        <begin position="44"/>
        <end position="61"/>
    </location>
</feature>
<accession>A0ABX5NYJ0</accession>
<dbReference type="RefSeq" id="WP_110790851.1">
    <property type="nucleotide sequence ID" value="NZ_QJRY01000002.1"/>
</dbReference>
<keyword evidence="1" id="KW-0472">Membrane</keyword>
<evidence type="ECO:0000313" key="2">
    <source>
        <dbReference type="EMBL" id="PYB75467.1"/>
    </source>
</evidence>
<feature type="transmembrane region" description="Helical" evidence="1">
    <location>
        <begin position="12"/>
        <end position="32"/>
    </location>
</feature>
<proteinExistence type="predicted"/>
<dbReference type="Pfam" id="PF10067">
    <property type="entry name" value="DUF2306"/>
    <property type="match status" value="1"/>
</dbReference>
<sequence>MSLSLLLQASPAIQIHVAAAVSALLLGTYLLVAPKGMRTHKTLGRIWIGIMVVTSFSSFFIHSLRLVYGFSPIHILSVLTLVGSWQAVAAARAGRIADHRRHVGNLYSLALLTAGAFTLLPGRLMHKLLFGEGQGQVHLLVIGMVLVLVVFFQWWLRRDSRRRSG</sequence>
<keyword evidence="3" id="KW-1185">Reference proteome</keyword>
<reference evidence="2 3" key="1">
    <citation type="submission" date="2018-06" db="EMBL/GenBank/DDBJ databases">
        <title>Rhizobium wuzhouense sp. nov., isolated from roots of Oryza officinalis.</title>
        <authorList>
            <person name="Yuan T."/>
        </authorList>
    </citation>
    <scope>NUCLEOTIDE SEQUENCE [LARGE SCALE GENOMIC DNA]</scope>
    <source>
        <strain evidence="2 3">W44</strain>
    </source>
</reference>
<name>A0ABX5NYJ0_9HYPH</name>
<dbReference type="Proteomes" id="UP000247536">
    <property type="component" value="Unassembled WGS sequence"/>
</dbReference>
<protein>
    <recommendedName>
        <fullName evidence="4">DUF2306 domain-containing protein</fullName>
    </recommendedName>
</protein>
<evidence type="ECO:0000313" key="3">
    <source>
        <dbReference type="Proteomes" id="UP000247536"/>
    </source>
</evidence>
<keyword evidence="1" id="KW-0812">Transmembrane</keyword>
<organism evidence="2 3">
    <name type="scientific">Rhizobium wuzhouense</name>
    <dbReference type="NCBI Taxonomy" id="1986026"/>
    <lineage>
        <taxon>Bacteria</taxon>
        <taxon>Pseudomonadati</taxon>
        <taxon>Pseudomonadota</taxon>
        <taxon>Alphaproteobacteria</taxon>
        <taxon>Hyphomicrobiales</taxon>
        <taxon>Rhizobiaceae</taxon>
        <taxon>Rhizobium/Agrobacterium group</taxon>
        <taxon>Rhizobium</taxon>
    </lineage>
</organism>
<feature type="transmembrane region" description="Helical" evidence="1">
    <location>
        <begin position="73"/>
        <end position="94"/>
    </location>
</feature>
<dbReference type="EMBL" id="QJRY01000002">
    <property type="protein sequence ID" value="PYB75467.1"/>
    <property type="molecule type" value="Genomic_DNA"/>
</dbReference>
<feature type="transmembrane region" description="Helical" evidence="1">
    <location>
        <begin position="106"/>
        <end position="125"/>
    </location>
</feature>
<comment type="caution">
    <text evidence="2">The sequence shown here is derived from an EMBL/GenBank/DDBJ whole genome shotgun (WGS) entry which is preliminary data.</text>
</comment>
<dbReference type="InterPro" id="IPR018750">
    <property type="entry name" value="DUF2306_membrane"/>
</dbReference>
<gene>
    <name evidence="2" type="ORF">DMY87_08525</name>
</gene>
<evidence type="ECO:0008006" key="4">
    <source>
        <dbReference type="Google" id="ProtNLM"/>
    </source>
</evidence>